<dbReference type="InterPro" id="IPR020568">
    <property type="entry name" value="Ribosomal_Su5_D2-typ_SF"/>
</dbReference>
<gene>
    <name evidence="1" type="ORF">JCM19240_1454</name>
</gene>
<name>A0A090TE01_9VIBR</name>
<comment type="caution">
    <text evidence="1">The sequence shown here is derived from an EMBL/GenBank/DDBJ whole genome shotgun (WGS) entry which is preliminary data.</text>
</comment>
<sequence>MNSTAYLIPEHPVIFEEEIKKSVFITQIAHTPSIELAKAFVDQVKKQHSSADIIVGALWRDVLKIR</sequence>
<dbReference type="Proteomes" id="UP000029224">
    <property type="component" value="Unassembled WGS sequence"/>
</dbReference>
<evidence type="ECO:0000313" key="1">
    <source>
        <dbReference type="EMBL" id="GAL37518.1"/>
    </source>
</evidence>
<accession>A0A090TE01</accession>
<dbReference type="AlphaFoldDB" id="A0A090TE01"/>
<dbReference type="Gene3D" id="3.30.230.30">
    <property type="entry name" value="Impact, N-terminal domain"/>
    <property type="match status" value="1"/>
</dbReference>
<organism evidence="1 2">
    <name type="scientific">Vibrio maritimus</name>
    <dbReference type="NCBI Taxonomy" id="990268"/>
    <lineage>
        <taxon>Bacteria</taxon>
        <taxon>Pseudomonadati</taxon>
        <taxon>Pseudomonadota</taxon>
        <taxon>Gammaproteobacteria</taxon>
        <taxon>Vibrionales</taxon>
        <taxon>Vibrionaceae</taxon>
        <taxon>Vibrio</taxon>
    </lineage>
</organism>
<keyword evidence="2" id="KW-1185">Reference proteome</keyword>
<proteinExistence type="predicted"/>
<reference evidence="1 2" key="1">
    <citation type="submission" date="2014-09" db="EMBL/GenBank/DDBJ databases">
        <title>Vibrio maritimus JCM 19240. (C210) whole genome shotgun sequence.</title>
        <authorList>
            <person name="Sawabe T."/>
            <person name="Meirelles P."/>
            <person name="Nakanishi M."/>
            <person name="Sayaka M."/>
            <person name="Hattori M."/>
            <person name="Ohkuma M."/>
        </authorList>
    </citation>
    <scope>NUCLEOTIDE SEQUENCE [LARGE SCALE GENOMIC DNA]</scope>
    <source>
        <strain evidence="1 2">JCM 19240</strain>
    </source>
</reference>
<dbReference type="InterPro" id="IPR036956">
    <property type="entry name" value="Impact_N_sf"/>
</dbReference>
<reference evidence="1 2" key="2">
    <citation type="submission" date="2014-09" db="EMBL/GenBank/DDBJ databases">
        <authorList>
            <consortium name="NBRP consortium"/>
            <person name="Sawabe T."/>
            <person name="Meirelles P."/>
            <person name="Nakanishi M."/>
            <person name="Sayaka M."/>
            <person name="Hattori M."/>
            <person name="Ohkuma M."/>
        </authorList>
    </citation>
    <scope>NUCLEOTIDE SEQUENCE [LARGE SCALE GENOMIC DNA]</scope>
    <source>
        <strain evidence="1 2">JCM 19240</strain>
    </source>
</reference>
<protein>
    <submittedName>
        <fullName evidence="1">Hypothetidal protein</fullName>
    </submittedName>
</protein>
<evidence type="ECO:0000313" key="2">
    <source>
        <dbReference type="Proteomes" id="UP000029224"/>
    </source>
</evidence>
<dbReference type="SUPFAM" id="SSF54211">
    <property type="entry name" value="Ribosomal protein S5 domain 2-like"/>
    <property type="match status" value="1"/>
</dbReference>
<dbReference type="EMBL" id="BBMT01000017">
    <property type="protein sequence ID" value="GAL37518.1"/>
    <property type="molecule type" value="Genomic_DNA"/>
</dbReference>